<feature type="chain" id="PRO_5036115494" evidence="1">
    <location>
        <begin position="17"/>
        <end position="75"/>
    </location>
</feature>
<feature type="signal peptide" evidence="1">
    <location>
        <begin position="1"/>
        <end position="16"/>
    </location>
</feature>
<reference evidence="2" key="2">
    <citation type="submission" date="2019-04" db="EMBL/GenBank/DDBJ databases">
        <title>Unravelling the molecular evolution of spider venoms.</title>
        <authorList>
            <person name="Pineda S."/>
        </authorList>
    </citation>
    <scope>NUCLEOTIDE SEQUENCE</scope>
</reference>
<dbReference type="EMBL" id="HAGP01000134">
    <property type="protein sequence ID" value="SMD30071.1"/>
    <property type="molecule type" value="Transcribed_RNA"/>
</dbReference>
<evidence type="ECO:0000256" key="1">
    <source>
        <dbReference type="SAM" id="SignalP"/>
    </source>
</evidence>
<organism evidence="2">
    <name type="scientific">Latrodectus hasselti</name>
    <name type="common">Redback spider</name>
    <dbReference type="NCBI Taxonomy" id="256736"/>
    <lineage>
        <taxon>Eukaryota</taxon>
        <taxon>Metazoa</taxon>
        <taxon>Ecdysozoa</taxon>
        <taxon>Arthropoda</taxon>
        <taxon>Chelicerata</taxon>
        <taxon>Arachnida</taxon>
        <taxon>Araneae</taxon>
        <taxon>Araneomorphae</taxon>
        <taxon>Entelegynae</taxon>
        <taxon>Araneoidea</taxon>
        <taxon>Theridiidae</taxon>
        <taxon>Latrodectus</taxon>
    </lineage>
</organism>
<dbReference type="EMBL" id="HAGP01000121">
    <property type="protein sequence ID" value="SMD30058.1"/>
    <property type="molecule type" value="Transcribed_RNA"/>
</dbReference>
<dbReference type="AlphaFoldDB" id="A0A482ZAG8"/>
<accession>A0A482ZAG8</accession>
<dbReference type="EMBL" id="HAGP01000039">
    <property type="protein sequence ID" value="SMD29976.1"/>
    <property type="molecule type" value="Transcribed_RNA"/>
</dbReference>
<keyword evidence="1" id="KW-0732">Signal</keyword>
<protein>
    <submittedName>
        <fullName evidence="2">U36-Theriditoxin-Lha1a_1</fullName>
    </submittedName>
</protein>
<evidence type="ECO:0000313" key="2">
    <source>
        <dbReference type="EMBL" id="SMD30058.1"/>
    </source>
</evidence>
<proteinExistence type="predicted"/>
<reference evidence="2" key="1">
    <citation type="submission" date="2017-03" db="EMBL/GenBank/DDBJ databases">
        <authorList>
            <person name="QRISCLOUD D."/>
        </authorList>
    </citation>
    <scope>NUCLEOTIDE SEQUENCE</scope>
</reference>
<sequence>MVTLFAVMAMVNGVLSWISHFPLISGILSERYSTTSKRSGVSQSSEVPHGPPSIVIQKGDARFSSLNSAGFIPLS</sequence>
<name>A0A482ZAG8_LATHA</name>